<reference evidence="2" key="1">
    <citation type="journal article" date="2018" name="Gigascience">
        <title>Genome assembly of the Pink Ipe (Handroanthus impetiginosus, Bignoniaceae), a highly valued, ecologically keystone Neotropical timber forest tree.</title>
        <authorList>
            <person name="Silva-Junior O.B."/>
            <person name="Grattapaglia D."/>
            <person name="Novaes E."/>
            <person name="Collevatti R.G."/>
        </authorList>
    </citation>
    <scope>NUCLEOTIDE SEQUENCE [LARGE SCALE GENOMIC DNA]</scope>
    <source>
        <strain evidence="2">cv. UFG-1</strain>
    </source>
</reference>
<comment type="caution">
    <text evidence="1">The sequence shown here is derived from an EMBL/GenBank/DDBJ whole genome shotgun (WGS) entry which is preliminary data.</text>
</comment>
<dbReference type="EMBL" id="NKXS01002540">
    <property type="protein sequence ID" value="PIN13124.1"/>
    <property type="molecule type" value="Genomic_DNA"/>
</dbReference>
<keyword evidence="2" id="KW-1185">Reference proteome</keyword>
<gene>
    <name evidence="1" type="ORF">CDL12_14257</name>
</gene>
<evidence type="ECO:0000313" key="2">
    <source>
        <dbReference type="Proteomes" id="UP000231279"/>
    </source>
</evidence>
<organism evidence="1 2">
    <name type="scientific">Handroanthus impetiginosus</name>
    <dbReference type="NCBI Taxonomy" id="429701"/>
    <lineage>
        <taxon>Eukaryota</taxon>
        <taxon>Viridiplantae</taxon>
        <taxon>Streptophyta</taxon>
        <taxon>Embryophyta</taxon>
        <taxon>Tracheophyta</taxon>
        <taxon>Spermatophyta</taxon>
        <taxon>Magnoliopsida</taxon>
        <taxon>eudicotyledons</taxon>
        <taxon>Gunneridae</taxon>
        <taxon>Pentapetalae</taxon>
        <taxon>asterids</taxon>
        <taxon>lamiids</taxon>
        <taxon>Lamiales</taxon>
        <taxon>Bignoniaceae</taxon>
        <taxon>Crescentiina</taxon>
        <taxon>Tabebuia alliance</taxon>
        <taxon>Handroanthus</taxon>
    </lineage>
</organism>
<dbReference type="Proteomes" id="UP000231279">
    <property type="component" value="Unassembled WGS sequence"/>
</dbReference>
<proteinExistence type="predicted"/>
<dbReference type="AlphaFoldDB" id="A0A2G9H6H7"/>
<dbReference type="OrthoDB" id="912775at2759"/>
<name>A0A2G9H6H7_9LAMI</name>
<protein>
    <submittedName>
        <fullName evidence="1">Uncharacterized protein</fullName>
    </submittedName>
</protein>
<accession>A0A2G9H6H7</accession>
<evidence type="ECO:0000313" key="1">
    <source>
        <dbReference type="EMBL" id="PIN13124.1"/>
    </source>
</evidence>
<sequence length="81" mass="9216">MSHLSETRVTDCYCGRIAILKTSWTNDNPGSHFRVCPNTGRGRAIIPDLLRKLKAHDEEIASLKKRLCVMVAYWAMKKKAL</sequence>